<dbReference type="Proteomes" id="UP001223712">
    <property type="component" value="Unassembled WGS sequence"/>
</dbReference>
<dbReference type="InterPro" id="IPR009057">
    <property type="entry name" value="Homeodomain-like_sf"/>
</dbReference>
<accession>A0ABT8CKM0</accession>
<dbReference type="SUPFAM" id="SSF46689">
    <property type="entry name" value="Homeodomain-like"/>
    <property type="match status" value="1"/>
</dbReference>
<proteinExistence type="predicted"/>
<dbReference type="EMBL" id="JAUFQY010000002">
    <property type="protein sequence ID" value="MDN3701895.1"/>
    <property type="molecule type" value="Genomic_DNA"/>
</dbReference>
<gene>
    <name evidence="2" type="ORF">QWY96_15190</name>
</gene>
<evidence type="ECO:0000313" key="2">
    <source>
        <dbReference type="EMBL" id="MDN3701895.1"/>
    </source>
</evidence>
<feature type="domain" description="Mor transcription activator" evidence="1">
    <location>
        <begin position="55"/>
        <end position="118"/>
    </location>
</feature>
<name>A0ABT8CKM0_9VIBR</name>
<dbReference type="PANTHER" id="PTHR37812">
    <property type="entry name" value="MU-LIKE PROPHAGE FLUMU PROTEIN C"/>
    <property type="match status" value="1"/>
</dbReference>
<comment type="caution">
    <text evidence="2">The sequence shown here is derived from an EMBL/GenBank/DDBJ whole genome shotgun (WGS) entry which is preliminary data.</text>
</comment>
<dbReference type="Gene3D" id="1.10.10.60">
    <property type="entry name" value="Homeodomain-like"/>
    <property type="match status" value="1"/>
</dbReference>
<dbReference type="Pfam" id="PF08765">
    <property type="entry name" value="Mor"/>
    <property type="match status" value="1"/>
</dbReference>
<dbReference type="InterPro" id="IPR014875">
    <property type="entry name" value="Mor_transcription_activator"/>
</dbReference>
<dbReference type="PANTHER" id="PTHR37812:SF1">
    <property type="entry name" value="MU-LIKE PROPHAGE FLUMU PROTEIN C"/>
    <property type="match status" value="1"/>
</dbReference>
<protein>
    <submittedName>
        <fullName evidence="2">Mor transcription activator family protein</fullName>
    </submittedName>
</protein>
<dbReference type="InterPro" id="IPR052411">
    <property type="entry name" value="c-mor_Regulatory_Protein"/>
</dbReference>
<keyword evidence="3" id="KW-1185">Reference proteome</keyword>
<dbReference type="RefSeq" id="WP_261840241.1">
    <property type="nucleotide sequence ID" value="NZ_AP025459.1"/>
</dbReference>
<evidence type="ECO:0000259" key="1">
    <source>
        <dbReference type="Pfam" id="PF08765"/>
    </source>
</evidence>
<reference evidence="3" key="1">
    <citation type="journal article" date="2019" name="Int. J. Syst. Evol. Microbiol.">
        <title>The Global Catalogue of Microorganisms (GCM) 10K type strain sequencing project: providing services to taxonomists for standard genome sequencing and annotation.</title>
        <authorList>
            <consortium name="The Broad Institute Genomics Platform"/>
            <consortium name="The Broad Institute Genome Sequencing Center for Infectious Disease"/>
            <person name="Wu L."/>
            <person name="Ma J."/>
        </authorList>
    </citation>
    <scope>NUCLEOTIDE SEQUENCE [LARGE SCALE GENOMIC DNA]</scope>
    <source>
        <strain evidence="3">CECT 7226</strain>
    </source>
</reference>
<sequence length="127" mass="14588">MSISWLDIAKDESALDVVIDLIKMNPSKTILFDEFLSRSKEFNFNERDTVKFICLMVSIFGGTQVYLPREEPFKQAAIYRMIYKEFNGNNTSELARKYGMSVMAIQRGIKACRKADAEIRKAMDGVK</sequence>
<evidence type="ECO:0000313" key="3">
    <source>
        <dbReference type="Proteomes" id="UP001223712"/>
    </source>
</evidence>
<organism evidence="2 3">
    <name type="scientific">Vibrio artabrorum</name>
    <dbReference type="NCBI Taxonomy" id="446374"/>
    <lineage>
        <taxon>Bacteria</taxon>
        <taxon>Pseudomonadati</taxon>
        <taxon>Pseudomonadota</taxon>
        <taxon>Gammaproteobacteria</taxon>
        <taxon>Vibrionales</taxon>
        <taxon>Vibrionaceae</taxon>
        <taxon>Vibrio</taxon>
    </lineage>
</organism>